<evidence type="ECO:0000313" key="2">
    <source>
        <dbReference type="EMBL" id="SDG12179.1"/>
    </source>
</evidence>
<dbReference type="SUPFAM" id="SSF52540">
    <property type="entry name" value="P-loop containing nucleoside triphosphate hydrolases"/>
    <property type="match status" value="1"/>
</dbReference>
<dbReference type="InterPro" id="IPR027417">
    <property type="entry name" value="P-loop_NTPase"/>
</dbReference>
<evidence type="ECO:0000313" key="3">
    <source>
        <dbReference type="Proteomes" id="UP000198779"/>
    </source>
</evidence>
<dbReference type="STRING" id="645274.SAMN04487901_10133"/>
<sequence>MSKELTIHGEALGASQLGTLAAEQFLKDNYLFRFNELSGKVEYVTLPASEKPEWRVLTQKALNSIIIHAKREEISEKGSPKTDIVELLQSDEVEVFNPIQHYLKNLPKWDGQNHVAKLFGRLPGVSSEQMEFLFVWLRSAVAHWLQMDTLHGNECVPTLIGSQGCGKTTFVARLLPPELRMYFLDHLNLSNKFDKEMALTNNLIVNLDELDAIRPSQQAALKQTLSKSKVNGRPIYGASQDDRPRYASFVATTNNPHPLSDVTGSRRYICVTIPDGQYINNDGDIDYEQLYAQVMYELLELKSPFWFNNDQVARIQQLNLNYMEQKDIAEVLEACIRKPKEGEQGVRMKSGEIVSLIRQEYPTIKADHSTKIHLGMALKELGFEGKTHGGQTYYKVVPLKVA</sequence>
<dbReference type="Pfam" id="PF05272">
    <property type="entry name" value="VapE-like_dom"/>
    <property type="match status" value="1"/>
</dbReference>
<name>A0A1G7RPR4_9BACT</name>
<dbReference type="Gene3D" id="3.40.50.300">
    <property type="entry name" value="P-loop containing nucleotide triphosphate hydrolases"/>
    <property type="match status" value="1"/>
</dbReference>
<accession>A0A1G7RPR4</accession>
<proteinExistence type="predicted"/>
<keyword evidence="3" id="KW-1185">Reference proteome</keyword>
<gene>
    <name evidence="2" type="ORF">SAMN04487901_10133</name>
</gene>
<dbReference type="PANTHER" id="PTHR34985:SF1">
    <property type="entry name" value="SLR0554 PROTEIN"/>
    <property type="match status" value="1"/>
</dbReference>
<evidence type="ECO:0000259" key="1">
    <source>
        <dbReference type="Pfam" id="PF05272"/>
    </source>
</evidence>
<organism evidence="2 3">
    <name type="scientific">Prevotella communis</name>
    <dbReference type="NCBI Taxonomy" id="2913614"/>
    <lineage>
        <taxon>Bacteria</taxon>
        <taxon>Pseudomonadati</taxon>
        <taxon>Bacteroidota</taxon>
        <taxon>Bacteroidia</taxon>
        <taxon>Bacteroidales</taxon>
        <taxon>Prevotellaceae</taxon>
        <taxon>Prevotella</taxon>
    </lineage>
</organism>
<dbReference type="RefSeq" id="WP_091813310.1">
    <property type="nucleotide sequence ID" value="NZ_FNCQ01000001.1"/>
</dbReference>
<protein>
    <recommendedName>
        <fullName evidence="1">Virulence-associated protein E-like domain-containing protein</fullName>
    </recommendedName>
</protein>
<dbReference type="InterPro" id="IPR007936">
    <property type="entry name" value="VapE-like_dom"/>
</dbReference>
<reference evidence="3" key="1">
    <citation type="submission" date="2016-10" db="EMBL/GenBank/DDBJ databases">
        <authorList>
            <person name="Varghese N."/>
            <person name="Submissions S."/>
        </authorList>
    </citation>
    <scope>NUCLEOTIDE SEQUENCE [LARGE SCALE GENOMIC DNA]</scope>
    <source>
        <strain evidence="3">BP1-148</strain>
    </source>
</reference>
<dbReference type="EMBL" id="FNCQ01000001">
    <property type="protein sequence ID" value="SDG12179.1"/>
    <property type="molecule type" value="Genomic_DNA"/>
</dbReference>
<feature type="domain" description="Virulence-associated protein E-like" evidence="1">
    <location>
        <begin position="103"/>
        <end position="323"/>
    </location>
</feature>
<dbReference type="PANTHER" id="PTHR34985">
    <property type="entry name" value="SLR0554 PROTEIN"/>
    <property type="match status" value="1"/>
</dbReference>
<dbReference type="Proteomes" id="UP000198779">
    <property type="component" value="Unassembled WGS sequence"/>
</dbReference>
<dbReference type="AlphaFoldDB" id="A0A1G7RPR4"/>